<evidence type="ECO:0000256" key="8">
    <source>
        <dbReference type="ARBA" id="ARBA00023242"/>
    </source>
</evidence>
<dbReference type="InterPro" id="IPR036236">
    <property type="entry name" value="Znf_C2H2_sf"/>
</dbReference>
<evidence type="ECO:0000259" key="11">
    <source>
        <dbReference type="PROSITE" id="PS50157"/>
    </source>
</evidence>
<dbReference type="GO" id="GO:0005634">
    <property type="term" value="C:nucleus"/>
    <property type="evidence" value="ECO:0007669"/>
    <property type="project" value="UniProtKB-SubCell"/>
</dbReference>
<dbReference type="PANTHER" id="PTHR26374:SF450">
    <property type="entry name" value="OS11G0702300 PROTEIN"/>
    <property type="match status" value="1"/>
</dbReference>
<feature type="domain" description="C2H2-type" evidence="11">
    <location>
        <begin position="107"/>
        <end position="134"/>
    </location>
</feature>
<feature type="compositionally biased region" description="Low complexity" evidence="10">
    <location>
        <begin position="78"/>
        <end position="91"/>
    </location>
</feature>
<evidence type="ECO:0000256" key="4">
    <source>
        <dbReference type="ARBA" id="ARBA00022771"/>
    </source>
</evidence>
<keyword evidence="8" id="KW-0539">Nucleus</keyword>
<evidence type="ECO:0000256" key="2">
    <source>
        <dbReference type="ARBA" id="ARBA00022723"/>
    </source>
</evidence>
<keyword evidence="2" id="KW-0479">Metal-binding</keyword>
<reference evidence="12" key="1">
    <citation type="submission" date="2020-07" db="EMBL/GenBank/DDBJ databases">
        <title>Genome sequence and genetic diversity analysis of an under-domesticated orphan crop, white fonio (Digitaria exilis).</title>
        <authorList>
            <person name="Bennetzen J.L."/>
            <person name="Chen S."/>
            <person name="Ma X."/>
            <person name="Wang X."/>
            <person name="Yssel A.E.J."/>
            <person name="Chaluvadi S.R."/>
            <person name="Johnson M."/>
            <person name="Gangashetty P."/>
            <person name="Hamidou F."/>
            <person name="Sanogo M.D."/>
            <person name="Zwaenepoel A."/>
            <person name="Wallace J."/>
            <person name="Van De Peer Y."/>
            <person name="Van Deynze A."/>
        </authorList>
    </citation>
    <scope>NUCLEOTIDE SEQUENCE</scope>
    <source>
        <tissue evidence="12">Leaves</tissue>
    </source>
</reference>
<dbReference type="OrthoDB" id="693133at2759"/>
<dbReference type="GO" id="GO:0008270">
    <property type="term" value="F:zinc ion binding"/>
    <property type="evidence" value="ECO:0007669"/>
    <property type="project" value="UniProtKB-KW"/>
</dbReference>
<organism evidence="12 13">
    <name type="scientific">Digitaria exilis</name>
    <dbReference type="NCBI Taxonomy" id="1010633"/>
    <lineage>
        <taxon>Eukaryota</taxon>
        <taxon>Viridiplantae</taxon>
        <taxon>Streptophyta</taxon>
        <taxon>Embryophyta</taxon>
        <taxon>Tracheophyta</taxon>
        <taxon>Spermatophyta</taxon>
        <taxon>Magnoliopsida</taxon>
        <taxon>Liliopsida</taxon>
        <taxon>Poales</taxon>
        <taxon>Poaceae</taxon>
        <taxon>PACMAD clade</taxon>
        <taxon>Panicoideae</taxon>
        <taxon>Panicodae</taxon>
        <taxon>Paniceae</taxon>
        <taxon>Anthephorinae</taxon>
        <taxon>Digitaria</taxon>
    </lineage>
</organism>
<keyword evidence="6" id="KW-0805">Transcription regulation</keyword>
<dbReference type="PROSITE" id="PS50157">
    <property type="entry name" value="ZINC_FINGER_C2H2_2"/>
    <property type="match status" value="2"/>
</dbReference>
<dbReference type="AlphaFoldDB" id="A0A835AGY9"/>
<keyword evidence="3" id="KW-0677">Repeat</keyword>
<evidence type="ECO:0000256" key="6">
    <source>
        <dbReference type="ARBA" id="ARBA00023015"/>
    </source>
</evidence>
<accession>A0A835AGY9</accession>
<feature type="compositionally biased region" description="Basic residues" evidence="10">
    <location>
        <begin position="93"/>
        <end position="102"/>
    </location>
</feature>
<feature type="region of interest" description="Disordered" evidence="10">
    <location>
        <begin position="75"/>
        <end position="104"/>
    </location>
</feature>
<dbReference type="SUPFAM" id="SSF57667">
    <property type="entry name" value="beta-beta-alpha zinc fingers"/>
    <property type="match status" value="1"/>
</dbReference>
<comment type="subcellular location">
    <subcellularLocation>
        <location evidence="1">Nucleus</location>
    </subcellularLocation>
</comment>
<evidence type="ECO:0000256" key="9">
    <source>
        <dbReference type="PROSITE-ProRule" id="PRU00042"/>
    </source>
</evidence>
<evidence type="ECO:0000313" key="13">
    <source>
        <dbReference type="Proteomes" id="UP000636709"/>
    </source>
</evidence>
<sequence length="203" mass="22582">MPATIYNRAIQILQSSMPHIGNYIDNIVLRISIKMKRAREDDIDAEGNSNRYQEEDDGDHQRAACNVLLSMSCGPSNATSSEQSAASTEAPPRSKRPRHGRRGREVFECRTCGREFATFQALGGHRTSHFRRPAVKLQPKSPMVAHECATCGLGFWTGQALGGHMRRHRRAFTEEDSGYVGVTDVTMEESPSSASLQLLNLFM</sequence>
<evidence type="ECO:0000256" key="1">
    <source>
        <dbReference type="ARBA" id="ARBA00004123"/>
    </source>
</evidence>
<dbReference type="Gene3D" id="3.30.160.60">
    <property type="entry name" value="Classic Zinc Finger"/>
    <property type="match status" value="1"/>
</dbReference>
<keyword evidence="5" id="KW-0862">Zinc</keyword>
<keyword evidence="13" id="KW-1185">Reference proteome</keyword>
<dbReference type="Pfam" id="PF13912">
    <property type="entry name" value="zf-C2H2_6"/>
    <property type="match status" value="2"/>
</dbReference>
<dbReference type="InterPro" id="IPR013087">
    <property type="entry name" value="Znf_C2H2_type"/>
</dbReference>
<evidence type="ECO:0000256" key="10">
    <source>
        <dbReference type="SAM" id="MobiDB-lite"/>
    </source>
</evidence>
<proteinExistence type="predicted"/>
<comment type="caution">
    <text evidence="12">The sequence shown here is derived from an EMBL/GenBank/DDBJ whole genome shotgun (WGS) entry which is preliminary data.</text>
</comment>
<dbReference type="EMBL" id="JACEFO010002311">
    <property type="protein sequence ID" value="KAF8666258.1"/>
    <property type="molecule type" value="Genomic_DNA"/>
</dbReference>
<keyword evidence="7" id="KW-0804">Transcription</keyword>
<evidence type="ECO:0000256" key="7">
    <source>
        <dbReference type="ARBA" id="ARBA00023163"/>
    </source>
</evidence>
<dbReference type="Proteomes" id="UP000636709">
    <property type="component" value="Unassembled WGS sequence"/>
</dbReference>
<evidence type="ECO:0000313" key="12">
    <source>
        <dbReference type="EMBL" id="KAF8666258.1"/>
    </source>
</evidence>
<dbReference type="PROSITE" id="PS00028">
    <property type="entry name" value="ZINC_FINGER_C2H2_1"/>
    <property type="match status" value="2"/>
</dbReference>
<protein>
    <recommendedName>
        <fullName evidence="11">C2H2-type domain-containing protein</fullName>
    </recommendedName>
</protein>
<evidence type="ECO:0000256" key="3">
    <source>
        <dbReference type="ARBA" id="ARBA00022737"/>
    </source>
</evidence>
<dbReference type="SMART" id="SM00355">
    <property type="entry name" value="ZnF_C2H2"/>
    <property type="match status" value="2"/>
</dbReference>
<keyword evidence="4 9" id="KW-0863">Zinc-finger</keyword>
<gene>
    <name evidence="12" type="ORF">HU200_053680</name>
</gene>
<name>A0A835AGY9_9POAL</name>
<dbReference type="PANTHER" id="PTHR26374">
    <property type="entry name" value="ZINC FINGER PROTEIN ZAT5"/>
    <property type="match status" value="1"/>
</dbReference>
<evidence type="ECO:0000256" key="5">
    <source>
        <dbReference type="ARBA" id="ARBA00022833"/>
    </source>
</evidence>
<feature type="domain" description="C2H2-type" evidence="11">
    <location>
        <begin position="146"/>
        <end position="168"/>
    </location>
</feature>